<dbReference type="GO" id="GO:0005504">
    <property type="term" value="F:fatty acid binding"/>
    <property type="evidence" value="ECO:0007669"/>
    <property type="project" value="TreeGrafter"/>
</dbReference>
<feature type="region of interest" description="Disordered" evidence="3">
    <location>
        <begin position="1"/>
        <end position="76"/>
    </location>
</feature>
<reference evidence="5" key="2">
    <citation type="journal article" date="2022" name="Hortic Res">
        <title>The genome of Dioscorea zingiberensis sheds light on the biosynthesis, origin and evolution of the medicinally important diosgenin saponins.</title>
        <authorList>
            <person name="Li Y."/>
            <person name="Tan C."/>
            <person name="Li Z."/>
            <person name="Guo J."/>
            <person name="Li S."/>
            <person name="Chen X."/>
            <person name="Wang C."/>
            <person name="Dai X."/>
            <person name="Yang H."/>
            <person name="Song W."/>
            <person name="Hou L."/>
            <person name="Xu J."/>
            <person name="Tong Z."/>
            <person name="Xu A."/>
            <person name="Yuan X."/>
            <person name="Wang W."/>
            <person name="Yang Q."/>
            <person name="Chen L."/>
            <person name="Sun Z."/>
            <person name="Wang K."/>
            <person name="Pan B."/>
            <person name="Chen J."/>
            <person name="Bao Y."/>
            <person name="Liu F."/>
            <person name="Qi X."/>
            <person name="Gang D.R."/>
            <person name="Wen J."/>
            <person name="Li J."/>
        </authorList>
    </citation>
    <scope>NUCLEOTIDE SEQUENCE</scope>
    <source>
        <strain evidence="5">Dzin_1.0</strain>
    </source>
</reference>
<reference evidence="5" key="1">
    <citation type="submission" date="2021-03" db="EMBL/GenBank/DDBJ databases">
        <authorList>
            <person name="Li Z."/>
            <person name="Yang C."/>
        </authorList>
    </citation>
    <scope>NUCLEOTIDE SEQUENCE</scope>
    <source>
        <strain evidence="5">Dzin_1.0</strain>
        <tissue evidence="5">Leaf</tissue>
    </source>
</reference>
<comment type="caution">
    <text evidence="5">The sequence shown here is derived from an EMBL/GenBank/DDBJ whole genome shotgun (WGS) entry which is preliminary data.</text>
</comment>
<organism evidence="5 6">
    <name type="scientific">Dioscorea zingiberensis</name>
    <dbReference type="NCBI Taxonomy" id="325984"/>
    <lineage>
        <taxon>Eukaryota</taxon>
        <taxon>Viridiplantae</taxon>
        <taxon>Streptophyta</taxon>
        <taxon>Embryophyta</taxon>
        <taxon>Tracheophyta</taxon>
        <taxon>Spermatophyta</taxon>
        <taxon>Magnoliopsida</taxon>
        <taxon>Liliopsida</taxon>
        <taxon>Dioscoreales</taxon>
        <taxon>Dioscoreaceae</taxon>
        <taxon>Dioscorea</taxon>
    </lineage>
</organism>
<feature type="compositionally biased region" description="Basic and acidic residues" evidence="3">
    <location>
        <begin position="26"/>
        <end position="42"/>
    </location>
</feature>
<name>A0A9D5HCR3_9LILI</name>
<protein>
    <recommendedName>
        <fullName evidence="2">Chalcone--flavanone isomerase</fullName>
    </recommendedName>
</protein>
<dbReference type="InterPro" id="IPR036298">
    <property type="entry name" value="Chalcone_isomerase_sf"/>
</dbReference>
<dbReference type="Pfam" id="PF16036">
    <property type="entry name" value="Chalcone_3"/>
    <property type="match status" value="1"/>
</dbReference>
<feature type="compositionally biased region" description="Basic and acidic residues" evidence="3">
    <location>
        <begin position="53"/>
        <end position="69"/>
    </location>
</feature>
<evidence type="ECO:0000256" key="1">
    <source>
        <dbReference type="ARBA" id="ARBA00007166"/>
    </source>
</evidence>
<dbReference type="InterPro" id="IPR016088">
    <property type="entry name" value="Chalcone_isomerase_3-sand"/>
</dbReference>
<accession>A0A9D5HCR3</accession>
<evidence type="ECO:0000313" key="5">
    <source>
        <dbReference type="EMBL" id="KAJ0971956.1"/>
    </source>
</evidence>
<dbReference type="AlphaFoldDB" id="A0A9D5HCR3"/>
<keyword evidence="6" id="KW-1185">Reference proteome</keyword>
<dbReference type="EMBL" id="JAGGNH010000005">
    <property type="protein sequence ID" value="KAJ0971956.1"/>
    <property type="molecule type" value="Genomic_DNA"/>
</dbReference>
<comment type="similarity">
    <text evidence="1">Belongs to the chalcone isomerase family.</text>
</comment>
<dbReference type="GO" id="GO:0009570">
    <property type="term" value="C:chloroplast stroma"/>
    <property type="evidence" value="ECO:0007669"/>
    <property type="project" value="TreeGrafter"/>
</dbReference>
<gene>
    <name evidence="5" type="ORF">J5N97_019915</name>
</gene>
<feature type="domain" description="Chalcone isomerase" evidence="4">
    <location>
        <begin position="142"/>
        <end position="263"/>
    </location>
</feature>
<proteinExistence type="inferred from homology"/>
<dbReference type="PANTHER" id="PTHR47589:SF4">
    <property type="entry name" value="FATTY-ACID-BINDING PROTEIN 1-LIKE"/>
    <property type="match status" value="1"/>
</dbReference>
<dbReference type="InterPro" id="IPR016089">
    <property type="entry name" value="Chalcone_isomerase_bundle_sf"/>
</dbReference>
<evidence type="ECO:0000259" key="4">
    <source>
        <dbReference type="Pfam" id="PF16036"/>
    </source>
</evidence>
<dbReference type="Gene3D" id="3.50.70.10">
    <property type="match status" value="1"/>
</dbReference>
<sequence>MAGLNEEVQEVKREENAKVTNETTSEQEKEFDDNGKHKEEMIAKVGDITMNEENAKTDQEDQEAAKDVKEEEEVKTEVEAKTGVSFPMKLADGKQLNAVGIRKKKILALGINIYAFGMYADNEKLKEFLRTKFGEAPEKASKEHYDAVINSDVGMIVRLVIVFGGLTMSMVRKNFDEGLGASLKKLNGGQKNEELVNKVMGAAKDTIKLPSGSIIEIARMPGYVLQTKVKDELISQVESELLCRAYLHMYLGDEPFDKEAKEKFGASLITLF</sequence>
<dbReference type="GO" id="GO:0016872">
    <property type="term" value="F:intramolecular lyase activity"/>
    <property type="evidence" value="ECO:0007669"/>
    <property type="project" value="InterPro"/>
</dbReference>
<dbReference type="OrthoDB" id="18193at2759"/>
<dbReference type="PANTHER" id="PTHR47589">
    <property type="entry name" value="FATTY-ACID-BINDING PROTEIN 1"/>
    <property type="match status" value="1"/>
</dbReference>
<evidence type="ECO:0000256" key="2">
    <source>
        <dbReference type="ARBA" id="ARBA00024426"/>
    </source>
</evidence>
<dbReference type="InterPro" id="IPR016087">
    <property type="entry name" value="Chalcone_isomerase"/>
</dbReference>
<dbReference type="InterPro" id="IPR044228">
    <property type="entry name" value="FAP1"/>
</dbReference>
<evidence type="ECO:0000256" key="3">
    <source>
        <dbReference type="SAM" id="MobiDB-lite"/>
    </source>
</evidence>
<dbReference type="SUPFAM" id="SSF54626">
    <property type="entry name" value="Chalcone isomerase"/>
    <property type="match status" value="1"/>
</dbReference>
<dbReference type="Proteomes" id="UP001085076">
    <property type="component" value="Miscellaneous, Linkage group lg05"/>
</dbReference>
<dbReference type="GO" id="GO:0006631">
    <property type="term" value="P:fatty acid metabolic process"/>
    <property type="evidence" value="ECO:0007669"/>
    <property type="project" value="TreeGrafter"/>
</dbReference>
<dbReference type="Gene3D" id="1.10.890.20">
    <property type="match status" value="1"/>
</dbReference>
<evidence type="ECO:0000313" key="6">
    <source>
        <dbReference type="Proteomes" id="UP001085076"/>
    </source>
</evidence>